<protein>
    <recommendedName>
        <fullName evidence="4">Lipoprotein</fullName>
    </recommendedName>
</protein>
<keyword evidence="1" id="KW-0732">Signal</keyword>
<sequence>MNQLFLRLLLILSTIAVVASCSYDTPNKYAVERWQSCYGGLEVLDSHFMSGGLELQKAQPISPQKPTPWLEYRNFQPLFERGGISRNCQPNRLMVVKGVRIYELDNYKRNPSDRPSTMGIDEKHILIKGSFSAIKREEIPYIESWKIIYSVTVNDTTKHLILQH</sequence>
<keyword evidence="3" id="KW-1185">Reference proteome</keyword>
<accession>A0A1I0R0F9</accession>
<feature type="signal peptide" evidence="1">
    <location>
        <begin position="1"/>
        <end position="19"/>
    </location>
</feature>
<dbReference type="PROSITE" id="PS51257">
    <property type="entry name" value="PROKAR_LIPOPROTEIN"/>
    <property type="match status" value="1"/>
</dbReference>
<reference evidence="3" key="1">
    <citation type="submission" date="2016-10" db="EMBL/GenBank/DDBJ databases">
        <authorList>
            <person name="Varghese N."/>
            <person name="Submissions S."/>
        </authorList>
    </citation>
    <scope>NUCLEOTIDE SEQUENCE [LARGE SCALE GENOMIC DNA]</scope>
    <source>
        <strain evidence="3">CGMCC 1.12402</strain>
    </source>
</reference>
<evidence type="ECO:0000313" key="3">
    <source>
        <dbReference type="Proteomes" id="UP000199437"/>
    </source>
</evidence>
<dbReference type="Proteomes" id="UP000199437">
    <property type="component" value="Unassembled WGS sequence"/>
</dbReference>
<organism evidence="2 3">
    <name type="scientific">Roseivirga pacifica</name>
    <dbReference type="NCBI Taxonomy" id="1267423"/>
    <lineage>
        <taxon>Bacteria</taxon>
        <taxon>Pseudomonadati</taxon>
        <taxon>Bacteroidota</taxon>
        <taxon>Cytophagia</taxon>
        <taxon>Cytophagales</taxon>
        <taxon>Roseivirgaceae</taxon>
        <taxon>Roseivirga</taxon>
    </lineage>
</organism>
<evidence type="ECO:0000313" key="2">
    <source>
        <dbReference type="EMBL" id="SEW33274.1"/>
    </source>
</evidence>
<dbReference type="AlphaFoldDB" id="A0A1I0R0F9"/>
<feature type="chain" id="PRO_5011634989" description="Lipoprotein" evidence="1">
    <location>
        <begin position="20"/>
        <end position="164"/>
    </location>
</feature>
<proteinExistence type="predicted"/>
<dbReference type="EMBL" id="FOIR01000002">
    <property type="protein sequence ID" value="SEW33274.1"/>
    <property type="molecule type" value="Genomic_DNA"/>
</dbReference>
<name>A0A1I0R0F9_9BACT</name>
<gene>
    <name evidence="2" type="ORF">SAMN05216290_2978</name>
</gene>
<evidence type="ECO:0000256" key="1">
    <source>
        <dbReference type="SAM" id="SignalP"/>
    </source>
</evidence>
<evidence type="ECO:0008006" key="4">
    <source>
        <dbReference type="Google" id="ProtNLM"/>
    </source>
</evidence>